<accession>A0A644Z677</accession>
<sequence>MIALAAGEAAEVVDIPRFVEQLFAAVAEDGRVPEYGGSQPECRSAAQRQIAPPGYPPFAPVAQQQPAAQNGSGQGDSKQALGADAAGHAESIKRQPGKALFTGGFDITVKAGDRQQDEKGQSHVDHALARIAVILRSGGQQQGGKQRRAGSELQFQAEAKDQKHAPDGENGRRQPRGEGVDAENTVAQRGELVIKRRIFEKGLAVELRQQVLVFDEHLGGDSGHPGFVAALELRNGDARQKEKQAEEQYPPPCLFCRHFPPSIIRCGDLCTIIFHNTAARLSKYEPKIISC</sequence>
<feature type="compositionally biased region" description="Low complexity" evidence="1">
    <location>
        <begin position="60"/>
        <end position="69"/>
    </location>
</feature>
<organism evidence="2">
    <name type="scientific">bioreactor metagenome</name>
    <dbReference type="NCBI Taxonomy" id="1076179"/>
    <lineage>
        <taxon>unclassified sequences</taxon>
        <taxon>metagenomes</taxon>
        <taxon>ecological metagenomes</taxon>
    </lineage>
</organism>
<reference evidence="2" key="1">
    <citation type="submission" date="2019-08" db="EMBL/GenBank/DDBJ databases">
        <authorList>
            <person name="Kucharzyk K."/>
            <person name="Murdoch R.W."/>
            <person name="Higgins S."/>
            <person name="Loffler F."/>
        </authorList>
    </citation>
    <scope>NUCLEOTIDE SEQUENCE</scope>
</reference>
<comment type="caution">
    <text evidence="2">The sequence shown here is derived from an EMBL/GenBank/DDBJ whole genome shotgun (WGS) entry which is preliminary data.</text>
</comment>
<proteinExistence type="predicted"/>
<protein>
    <submittedName>
        <fullName evidence="2">Uncharacterized protein</fullName>
    </submittedName>
</protein>
<evidence type="ECO:0000256" key="1">
    <source>
        <dbReference type="SAM" id="MobiDB-lite"/>
    </source>
</evidence>
<name>A0A644Z677_9ZZZZ</name>
<feature type="compositionally biased region" description="Basic and acidic residues" evidence="1">
    <location>
        <begin position="158"/>
        <end position="179"/>
    </location>
</feature>
<gene>
    <name evidence="2" type="ORF">SDC9_82704</name>
</gene>
<dbReference type="AlphaFoldDB" id="A0A644Z677"/>
<feature type="region of interest" description="Disordered" evidence="1">
    <location>
        <begin position="35"/>
        <end position="97"/>
    </location>
</feature>
<feature type="region of interest" description="Disordered" evidence="1">
    <location>
        <begin position="138"/>
        <end position="184"/>
    </location>
</feature>
<evidence type="ECO:0000313" key="2">
    <source>
        <dbReference type="EMBL" id="MPM36109.1"/>
    </source>
</evidence>
<dbReference type="EMBL" id="VSSQ01007500">
    <property type="protein sequence ID" value="MPM36109.1"/>
    <property type="molecule type" value="Genomic_DNA"/>
</dbReference>